<dbReference type="PANTHER" id="PTHR12828">
    <property type="entry name" value="PROTEASOME MATURATION PROTEIN UMP1"/>
    <property type="match status" value="1"/>
</dbReference>
<accession>A0ABM3BA31</accession>
<dbReference type="GeneID" id="107942490"/>
<proteinExistence type="inferred from homology"/>
<comment type="similarity">
    <text evidence="2">Belongs to the POMP/UMP1 family.</text>
</comment>
<keyword evidence="3" id="KW-1185">Reference proteome</keyword>
<reference evidence="3" key="1">
    <citation type="journal article" date="2020" name="Nat. Genet.">
        <title>Genomic diversifications of five Gossypium allopolyploid species and their impact on cotton improvement.</title>
        <authorList>
            <person name="Chen Z.J."/>
            <person name="Sreedasyam A."/>
            <person name="Ando A."/>
            <person name="Song Q."/>
            <person name="De Santiago L.M."/>
            <person name="Hulse-Kemp A.M."/>
            <person name="Ding M."/>
            <person name="Ye W."/>
            <person name="Kirkbride R.C."/>
            <person name="Jenkins J."/>
            <person name="Plott C."/>
            <person name="Lovell J."/>
            <person name="Lin Y.M."/>
            <person name="Vaughn R."/>
            <person name="Liu B."/>
            <person name="Simpson S."/>
            <person name="Scheffler B.E."/>
            <person name="Wen L."/>
            <person name="Saski C.A."/>
            <person name="Grover C.E."/>
            <person name="Hu G."/>
            <person name="Conover J.L."/>
            <person name="Carlson J.W."/>
            <person name="Shu S."/>
            <person name="Boston L.B."/>
            <person name="Williams M."/>
            <person name="Peterson D.G."/>
            <person name="McGee K."/>
            <person name="Jones D.C."/>
            <person name="Wendel J.F."/>
            <person name="Stelly D.M."/>
            <person name="Grimwood J."/>
            <person name="Schmutz J."/>
        </authorList>
    </citation>
    <scope>NUCLEOTIDE SEQUENCE [LARGE SCALE GENOMIC DNA]</scope>
    <source>
        <strain evidence="3">cv. TM-1</strain>
    </source>
</reference>
<evidence type="ECO:0000313" key="3">
    <source>
        <dbReference type="Proteomes" id="UP000818029"/>
    </source>
</evidence>
<gene>
    <name evidence="4" type="primary">LOC107942490</name>
</gene>
<evidence type="ECO:0000256" key="1">
    <source>
        <dbReference type="ARBA" id="ARBA00023186"/>
    </source>
</evidence>
<dbReference type="Proteomes" id="UP000818029">
    <property type="component" value="Chromosome D12"/>
</dbReference>
<keyword evidence="1" id="KW-0143">Chaperone</keyword>
<evidence type="ECO:0000256" key="2">
    <source>
        <dbReference type="ARBA" id="ARBA00043974"/>
    </source>
</evidence>
<dbReference type="Pfam" id="PF05348">
    <property type="entry name" value="UMP1"/>
    <property type="match status" value="1"/>
</dbReference>
<dbReference type="PANTHER" id="PTHR12828:SF3">
    <property type="entry name" value="PROTEASOME MATURATION PROTEIN"/>
    <property type="match status" value="1"/>
</dbReference>
<reference evidence="4" key="2">
    <citation type="submission" date="2025-08" db="UniProtKB">
        <authorList>
            <consortium name="RefSeq"/>
        </authorList>
    </citation>
    <scope>IDENTIFICATION</scope>
</reference>
<dbReference type="InterPro" id="IPR008012">
    <property type="entry name" value="Ump1"/>
</dbReference>
<dbReference type="RefSeq" id="XP_040963914.1">
    <property type="nucleotide sequence ID" value="XM_041107980.1"/>
</dbReference>
<evidence type="ECO:0000313" key="4">
    <source>
        <dbReference type="RefSeq" id="XP_040963914.1"/>
    </source>
</evidence>
<organism evidence="3 4">
    <name type="scientific">Gossypium hirsutum</name>
    <name type="common">Upland cotton</name>
    <name type="synonym">Gossypium mexicanum</name>
    <dbReference type="NCBI Taxonomy" id="3635"/>
    <lineage>
        <taxon>Eukaryota</taxon>
        <taxon>Viridiplantae</taxon>
        <taxon>Streptophyta</taxon>
        <taxon>Embryophyta</taxon>
        <taxon>Tracheophyta</taxon>
        <taxon>Spermatophyta</taxon>
        <taxon>Magnoliopsida</taxon>
        <taxon>eudicotyledons</taxon>
        <taxon>Gunneridae</taxon>
        <taxon>Pentapetalae</taxon>
        <taxon>rosids</taxon>
        <taxon>malvids</taxon>
        <taxon>Malvales</taxon>
        <taxon>Malvaceae</taxon>
        <taxon>Malvoideae</taxon>
        <taxon>Gossypium</taxon>
    </lineage>
</organism>
<sequence>MERKYSRIDDNYQTLDQFHCAVRANTYGTAVPLKMDLDRQILSRFQRPLLPSSMLGLEAMTGTLDDFGFEDYLNDPRDSETVKPLDLHHSMEVHLSLSKGSVCPSFM</sequence>
<protein>
    <submittedName>
        <fullName evidence="4">Cyclin-B1-2</fullName>
    </submittedName>
</protein>
<name>A0ABM3BA31_GOSHI</name>